<feature type="transmembrane region" description="Helical" evidence="9">
    <location>
        <begin position="206"/>
        <end position="228"/>
    </location>
</feature>
<feature type="transmembrane region" description="Helical" evidence="9">
    <location>
        <begin position="390"/>
        <end position="418"/>
    </location>
</feature>
<keyword evidence="3" id="KW-0813">Transport</keyword>
<evidence type="ECO:0000313" key="11">
    <source>
        <dbReference type="Proteomes" id="UP000664617"/>
    </source>
</evidence>
<dbReference type="Pfam" id="PF01594">
    <property type="entry name" value="AI-2E_transport"/>
    <property type="match status" value="1"/>
</dbReference>
<gene>
    <name evidence="10" type="ORF">J0911_19300</name>
</gene>
<evidence type="ECO:0000256" key="6">
    <source>
        <dbReference type="ARBA" id="ARBA00022989"/>
    </source>
</evidence>
<feature type="transmembrane region" description="Helical" evidence="9">
    <location>
        <begin position="430"/>
        <end position="450"/>
    </location>
</feature>
<feature type="transmembrane region" description="Helical" evidence="9">
    <location>
        <begin position="456"/>
        <end position="476"/>
    </location>
</feature>
<feature type="transmembrane region" description="Helical" evidence="9">
    <location>
        <begin position="278"/>
        <end position="308"/>
    </location>
</feature>
<reference evidence="11" key="1">
    <citation type="submission" date="2023-07" db="EMBL/GenBank/DDBJ databases">
        <title>Myceligenerans salitolerans sp. nov., a halotolerant actinomycete isolated from a salt lake in Xinjiang, China.</title>
        <authorList>
            <person name="Guan T."/>
        </authorList>
    </citation>
    <scope>NUCLEOTIDE SEQUENCE [LARGE SCALE GENOMIC DNA]</scope>
    <source>
        <strain evidence="11">XHU 5031</strain>
    </source>
</reference>
<comment type="similarity">
    <text evidence="2">Belongs to the autoinducer-2 exporter (AI-2E) (TC 2.A.86) family.</text>
</comment>
<evidence type="ECO:0000256" key="3">
    <source>
        <dbReference type="ARBA" id="ARBA00022448"/>
    </source>
</evidence>
<accession>A0ABS3IDQ1</accession>
<protein>
    <submittedName>
        <fullName evidence="10">AI-2E family transporter</fullName>
    </submittedName>
</protein>
<dbReference type="EMBL" id="JAFMPK010000049">
    <property type="protein sequence ID" value="MBO0611172.1"/>
    <property type="molecule type" value="Genomic_DNA"/>
</dbReference>
<evidence type="ECO:0000256" key="2">
    <source>
        <dbReference type="ARBA" id="ARBA00009773"/>
    </source>
</evidence>
<feature type="transmembrane region" description="Helical" evidence="9">
    <location>
        <begin position="152"/>
        <end position="170"/>
    </location>
</feature>
<dbReference type="PANTHER" id="PTHR21716">
    <property type="entry name" value="TRANSMEMBRANE PROTEIN"/>
    <property type="match status" value="1"/>
</dbReference>
<dbReference type="Proteomes" id="UP000664617">
    <property type="component" value="Unassembled WGS sequence"/>
</dbReference>
<evidence type="ECO:0000313" key="10">
    <source>
        <dbReference type="EMBL" id="MBO0611172.1"/>
    </source>
</evidence>
<evidence type="ECO:0000256" key="4">
    <source>
        <dbReference type="ARBA" id="ARBA00022475"/>
    </source>
</evidence>
<name>A0ABS3IDQ1_9MICO</name>
<evidence type="ECO:0000256" key="9">
    <source>
        <dbReference type="SAM" id="Phobius"/>
    </source>
</evidence>
<evidence type="ECO:0000256" key="1">
    <source>
        <dbReference type="ARBA" id="ARBA00004651"/>
    </source>
</evidence>
<sequence length="517" mass="54216">MTKRPGEEKESRWYAPTFQARPKEDPAPGHDTGARTGRSRRPGFLCRNWRVRVICAWWHVARPAESPTLGIVSENESVSVPADTEPRAGATPSAGPVTRAAKNEVKASGDGGTKRTTTDAAAAGAPAKPSGPPVAAHATTTVPRTIREAAAWSWRILLIGAALAAIGWLLASLRVIVVPVAVALLLAVMLTPVRRFLQHTLRVPRGLASGISLVGLILAAAALVTFAGQQVATGFADLSEEAIAGFEELTGFLDRQFQLDLGDYQGELLTELEAQRDAIIAGALGAAVTAGNLLIGALIALFCTFFFLHDPRGIWSWVVGLLPAAARDRVHQAGRRGIVTLSAYTRTQILVAGVDAIGIGLGSAFFVPSLAVPIGVLVFVGSFIPMVGAIVTGAIATVVVLVAQGWVAAIIMLGIVILVQQIESHVLQPFLMGQAVSLHPVAVILAVAAGSFVAGIAGALFAVPLLALVNTVVLYLTGHDKFPELGDDDKLPIRWLAPDAPPLRIPLRRAADPAEDS</sequence>
<keyword evidence="4" id="KW-1003">Cell membrane</keyword>
<keyword evidence="5 9" id="KW-0812">Transmembrane</keyword>
<feature type="transmembrane region" description="Helical" evidence="9">
    <location>
        <begin position="356"/>
        <end position="384"/>
    </location>
</feature>
<comment type="caution">
    <text evidence="10">The sequence shown here is derived from an EMBL/GenBank/DDBJ whole genome shotgun (WGS) entry which is preliminary data.</text>
</comment>
<keyword evidence="7 9" id="KW-0472">Membrane</keyword>
<dbReference type="InterPro" id="IPR002549">
    <property type="entry name" value="AI-2E-like"/>
</dbReference>
<keyword evidence="6 9" id="KW-1133">Transmembrane helix</keyword>
<evidence type="ECO:0000256" key="8">
    <source>
        <dbReference type="SAM" id="MobiDB-lite"/>
    </source>
</evidence>
<organism evidence="10 11">
    <name type="scientific">Myceligenerans salitolerans</name>
    <dbReference type="NCBI Taxonomy" id="1230528"/>
    <lineage>
        <taxon>Bacteria</taxon>
        <taxon>Bacillati</taxon>
        <taxon>Actinomycetota</taxon>
        <taxon>Actinomycetes</taxon>
        <taxon>Micrococcales</taxon>
        <taxon>Promicromonosporaceae</taxon>
        <taxon>Myceligenerans</taxon>
    </lineage>
</organism>
<feature type="compositionally biased region" description="Low complexity" evidence="8">
    <location>
        <begin position="118"/>
        <end position="136"/>
    </location>
</feature>
<feature type="compositionally biased region" description="Basic and acidic residues" evidence="8">
    <location>
        <begin position="1"/>
        <end position="12"/>
    </location>
</feature>
<dbReference type="PANTHER" id="PTHR21716:SF53">
    <property type="entry name" value="PERMEASE PERM-RELATED"/>
    <property type="match status" value="1"/>
</dbReference>
<feature type="region of interest" description="Disordered" evidence="8">
    <location>
        <begin position="1"/>
        <end position="41"/>
    </location>
</feature>
<evidence type="ECO:0000256" key="7">
    <source>
        <dbReference type="ARBA" id="ARBA00023136"/>
    </source>
</evidence>
<evidence type="ECO:0000256" key="5">
    <source>
        <dbReference type="ARBA" id="ARBA00022692"/>
    </source>
</evidence>
<feature type="transmembrane region" description="Helical" evidence="9">
    <location>
        <begin position="176"/>
        <end position="194"/>
    </location>
</feature>
<feature type="compositionally biased region" description="Basic and acidic residues" evidence="8">
    <location>
        <begin position="101"/>
        <end position="117"/>
    </location>
</feature>
<proteinExistence type="inferred from homology"/>
<comment type="subcellular location">
    <subcellularLocation>
        <location evidence="1">Cell membrane</location>
        <topology evidence="1">Multi-pass membrane protein</topology>
    </subcellularLocation>
</comment>
<keyword evidence="11" id="KW-1185">Reference proteome</keyword>
<feature type="region of interest" description="Disordered" evidence="8">
    <location>
        <begin position="76"/>
        <end position="138"/>
    </location>
</feature>